<gene>
    <name evidence="2" type="ORF">Micbo1qcDRAFT_222804</name>
</gene>
<dbReference type="OrthoDB" id="4828117at2759"/>
<evidence type="ECO:0000256" key="1">
    <source>
        <dbReference type="SAM" id="MobiDB-lite"/>
    </source>
</evidence>
<dbReference type="Proteomes" id="UP000070501">
    <property type="component" value="Unassembled WGS sequence"/>
</dbReference>
<accession>A0A136J7J6</accession>
<name>A0A136J7J6_9PEZI</name>
<proteinExistence type="predicted"/>
<sequence length="384" mass="39652">MAPGSTNFKTYEAQTRLLAAVIATTNVKLDFNGRLRPELAKHAGNNCTPSSIDHRLRPIKQLARLQRACVASGEDPAELPTDKEAIQKLFGESTAGGLEWQFRDIKKIGKAQKEAVANGQSPVGVMNGIVGKRGGGGSAASTPSGRASKHATAPTPGSRSTLGGGSARKRKINLKKSHTYEDSNEGSGGDDSDYSAKDIDLEATPSRKRNKPVGNGGETPRAAPVVGSSGSAQLFAAQRPQQQQQPQAFDAPAPANQLCSTASTPATTATLTISPRKPPPKNYEVIDLSGASPEGSGSNTTRSPPLVAAPSATVAAQQPVKAECTGGTRGSGAGGTAPAYSFDGARDDPFAGFDGYANPDMSETGYDGGYDAAYYGRPASDDEC</sequence>
<feature type="compositionally biased region" description="Basic residues" evidence="1">
    <location>
        <begin position="167"/>
        <end position="177"/>
    </location>
</feature>
<dbReference type="STRING" id="196109.A0A136J7J6"/>
<dbReference type="EMBL" id="KQ964248">
    <property type="protein sequence ID" value="KXJ93109.1"/>
    <property type="molecule type" value="Genomic_DNA"/>
</dbReference>
<dbReference type="InParanoid" id="A0A136J7J6"/>
<organism evidence="2 3">
    <name type="scientific">Microdochium bolleyi</name>
    <dbReference type="NCBI Taxonomy" id="196109"/>
    <lineage>
        <taxon>Eukaryota</taxon>
        <taxon>Fungi</taxon>
        <taxon>Dikarya</taxon>
        <taxon>Ascomycota</taxon>
        <taxon>Pezizomycotina</taxon>
        <taxon>Sordariomycetes</taxon>
        <taxon>Xylariomycetidae</taxon>
        <taxon>Xylariales</taxon>
        <taxon>Microdochiaceae</taxon>
        <taxon>Microdochium</taxon>
    </lineage>
</organism>
<keyword evidence="3" id="KW-1185">Reference proteome</keyword>
<evidence type="ECO:0000313" key="3">
    <source>
        <dbReference type="Proteomes" id="UP000070501"/>
    </source>
</evidence>
<evidence type="ECO:0000313" key="2">
    <source>
        <dbReference type="EMBL" id="KXJ93109.1"/>
    </source>
</evidence>
<feature type="compositionally biased region" description="Acidic residues" evidence="1">
    <location>
        <begin position="182"/>
        <end position="193"/>
    </location>
</feature>
<protein>
    <submittedName>
        <fullName evidence="2">Uncharacterized protein</fullName>
    </submittedName>
</protein>
<feature type="region of interest" description="Disordered" evidence="1">
    <location>
        <begin position="122"/>
        <end position="342"/>
    </location>
</feature>
<dbReference type="AlphaFoldDB" id="A0A136J7J6"/>
<feature type="compositionally biased region" description="Low complexity" evidence="1">
    <location>
        <begin position="232"/>
        <end position="274"/>
    </location>
</feature>
<reference evidence="3" key="1">
    <citation type="submission" date="2016-02" db="EMBL/GenBank/DDBJ databases">
        <title>Draft genome sequence of Microdochium bolleyi, a fungal endophyte of beachgrass.</title>
        <authorList>
            <consortium name="DOE Joint Genome Institute"/>
            <person name="David A.S."/>
            <person name="May G."/>
            <person name="Haridas S."/>
            <person name="Lim J."/>
            <person name="Wang M."/>
            <person name="Labutti K."/>
            <person name="Lipzen A."/>
            <person name="Barry K."/>
            <person name="Grigoriev I.V."/>
        </authorList>
    </citation>
    <scope>NUCLEOTIDE SEQUENCE [LARGE SCALE GENOMIC DNA]</scope>
    <source>
        <strain evidence="3">J235TASD1</strain>
    </source>
</reference>